<dbReference type="EMBL" id="AOGX02000015">
    <property type="protein sequence ID" value="EOQ89467.1"/>
    <property type="molecule type" value="Genomic_DNA"/>
</dbReference>
<accession>A0A5E8HF93</accession>
<sequence length="105" mass="12161">MDTGFELSFVFVFLVWDASVFFFDAEVTDGFFDSTVVGFATTSPPNENHKDKVRNIFTKNTKVDRFHLVLKRKQDIFSRENGVRVYRFEYVCKKGIGMVLTTSNL</sequence>
<evidence type="ECO:0000313" key="1">
    <source>
        <dbReference type="EMBL" id="EOQ89467.1"/>
    </source>
</evidence>
<organism evidence="1 2">
    <name type="scientific">Leptospira yanagawae serovar Saopaulo str. Sao Paulo = ATCC 700523</name>
    <dbReference type="NCBI Taxonomy" id="1249483"/>
    <lineage>
        <taxon>Bacteria</taxon>
        <taxon>Pseudomonadati</taxon>
        <taxon>Spirochaetota</taxon>
        <taxon>Spirochaetia</taxon>
        <taxon>Leptospirales</taxon>
        <taxon>Leptospiraceae</taxon>
        <taxon>Leptospira</taxon>
    </lineage>
</organism>
<comment type="caution">
    <text evidence="1">The sequence shown here is derived from an EMBL/GenBank/DDBJ whole genome shotgun (WGS) entry which is preliminary data.</text>
</comment>
<evidence type="ECO:0000313" key="2">
    <source>
        <dbReference type="Proteomes" id="UP000013996"/>
    </source>
</evidence>
<name>A0A5E8HF93_9LEPT</name>
<dbReference type="RefSeq" id="WP_015677044.1">
    <property type="nucleotide sequence ID" value="NZ_AOGX02000015.1"/>
</dbReference>
<dbReference type="AlphaFoldDB" id="A0A5E8HF93"/>
<reference evidence="1 2" key="1">
    <citation type="submission" date="2013-04" db="EMBL/GenBank/DDBJ databases">
        <authorList>
            <person name="Harkins D.M."/>
            <person name="Durkin A.S."/>
            <person name="Brinkac L.M."/>
            <person name="Haft D.H."/>
            <person name="Selengut J.D."/>
            <person name="Sanka R."/>
            <person name="DePew J."/>
            <person name="Purushe J."/>
            <person name="Hartskeerl R.A."/>
            <person name="Ahmed A."/>
            <person name="van der Linden H."/>
            <person name="Goris M.G.A."/>
            <person name="Vinetz J.M."/>
            <person name="Sutton G.G."/>
            <person name="Nierman W.C."/>
            <person name="Fouts D.E."/>
        </authorList>
    </citation>
    <scope>NUCLEOTIDE SEQUENCE [LARGE SCALE GENOMIC DNA]</scope>
    <source>
        <strain evidence="1 2">Sao Paulo</strain>
    </source>
</reference>
<dbReference type="STRING" id="1249483.LEP1GSC202_0840"/>
<gene>
    <name evidence="1" type="ORF">LEP1GSC202_0840</name>
</gene>
<protein>
    <submittedName>
        <fullName evidence="1">Uncharacterized protein</fullName>
    </submittedName>
</protein>
<dbReference type="Proteomes" id="UP000013996">
    <property type="component" value="Unassembled WGS sequence"/>
</dbReference>
<proteinExistence type="predicted"/>